<accession>A0AA38BZU0</accession>
<evidence type="ECO:0000256" key="1">
    <source>
        <dbReference type="SAM" id="Phobius"/>
    </source>
</evidence>
<dbReference type="AlphaFoldDB" id="A0AA38BZU0"/>
<keyword evidence="1" id="KW-1133">Transmembrane helix</keyword>
<keyword evidence="1" id="KW-0812">Transmembrane</keyword>
<dbReference type="InterPro" id="IPR036537">
    <property type="entry name" value="Adaptor_Cbl_N_dom_sf"/>
</dbReference>
<evidence type="ECO:0000313" key="3">
    <source>
        <dbReference type="Proteomes" id="UP000824469"/>
    </source>
</evidence>
<proteinExistence type="predicted"/>
<sequence length="297" mass="32525">AHVAKASGIESSSAGRLASFIQSGNNLLENIVKNVNKQACKMSFKSKLNKETRNVVFELLKGAAEMNWVGVGLCVVGYVLDQVDKVSANKDQCIQLLKYMCGLAKHVKELVGHMPQEKLNNVVVFIVRGSLLCVSQMQSNDLSRFFSASVTVSDLESVQSQLGKIYPDLTLGAVIGILNKMPTAPPASQGIYPDADNPLRGSDLEKLLPGDLSILPEYSRILLTTRKLDETAMLQRSTIKRYDYSVNTLTHAEAKKLLSALTVFLIMVWIPLVVELVGSKLREHADNISACNQTVSF</sequence>
<dbReference type="Proteomes" id="UP000824469">
    <property type="component" value="Unassembled WGS sequence"/>
</dbReference>
<evidence type="ECO:0000313" key="2">
    <source>
        <dbReference type="EMBL" id="KAH9289948.1"/>
    </source>
</evidence>
<protein>
    <submittedName>
        <fullName evidence="2">Uncharacterized protein</fullName>
    </submittedName>
</protein>
<comment type="caution">
    <text evidence="2">The sequence shown here is derived from an EMBL/GenBank/DDBJ whole genome shotgun (WGS) entry which is preliminary data.</text>
</comment>
<reference evidence="2 3" key="1">
    <citation type="journal article" date="2021" name="Nat. Plants">
        <title>The Taxus genome provides insights into paclitaxel biosynthesis.</title>
        <authorList>
            <person name="Xiong X."/>
            <person name="Gou J."/>
            <person name="Liao Q."/>
            <person name="Li Y."/>
            <person name="Zhou Q."/>
            <person name="Bi G."/>
            <person name="Li C."/>
            <person name="Du R."/>
            <person name="Wang X."/>
            <person name="Sun T."/>
            <person name="Guo L."/>
            <person name="Liang H."/>
            <person name="Lu P."/>
            <person name="Wu Y."/>
            <person name="Zhang Z."/>
            <person name="Ro D.K."/>
            <person name="Shang Y."/>
            <person name="Huang S."/>
            <person name="Yan J."/>
        </authorList>
    </citation>
    <scope>NUCLEOTIDE SEQUENCE [LARGE SCALE GENOMIC DNA]</scope>
    <source>
        <strain evidence="2">Ta-2019</strain>
    </source>
</reference>
<organism evidence="2 3">
    <name type="scientific">Taxus chinensis</name>
    <name type="common">Chinese yew</name>
    <name type="synonym">Taxus wallichiana var. chinensis</name>
    <dbReference type="NCBI Taxonomy" id="29808"/>
    <lineage>
        <taxon>Eukaryota</taxon>
        <taxon>Viridiplantae</taxon>
        <taxon>Streptophyta</taxon>
        <taxon>Embryophyta</taxon>
        <taxon>Tracheophyta</taxon>
        <taxon>Spermatophyta</taxon>
        <taxon>Pinopsida</taxon>
        <taxon>Pinidae</taxon>
        <taxon>Conifers II</taxon>
        <taxon>Cupressales</taxon>
        <taxon>Taxaceae</taxon>
        <taxon>Taxus</taxon>
    </lineage>
</organism>
<dbReference type="GO" id="GO:0007166">
    <property type="term" value="P:cell surface receptor signaling pathway"/>
    <property type="evidence" value="ECO:0007669"/>
    <property type="project" value="InterPro"/>
</dbReference>
<keyword evidence="3" id="KW-1185">Reference proteome</keyword>
<name>A0AA38BZU0_TAXCH</name>
<feature type="non-terminal residue" evidence="2">
    <location>
        <position position="297"/>
    </location>
</feature>
<feature type="non-terminal residue" evidence="2">
    <location>
        <position position="1"/>
    </location>
</feature>
<feature type="transmembrane region" description="Helical" evidence="1">
    <location>
        <begin position="257"/>
        <end position="277"/>
    </location>
</feature>
<dbReference type="Gene3D" id="1.20.930.20">
    <property type="entry name" value="Adaptor protein Cbl, N-terminal domain"/>
    <property type="match status" value="1"/>
</dbReference>
<keyword evidence="1" id="KW-0472">Membrane</keyword>
<dbReference type="EMBL" id="JAHRHJ020003813">
    <property type="protein sequence ID" value="KAH9289948.1"/>
    <property type="molecule type" value="Genomic_DNA"/>
</dbReference>
<gene>
    <name evidence="2" type="ORF">KI387_034065</name>
</gene>